<name>A0ACB9KHY9_BAUVA</name>
<dbReference type="Proteomes" id="UP000828941">
    <property type="component" value="Chromosome 14"/>
</dbReference>
<organism evidence="1 2">
    <name type="scientific">Bauhinia variegata</name>
    <name type="common">Purple orchid tree</name>
    <name type="synonym">Phanera variegata</name>
    <dbReference type="NCBI Taxonomy" id="167791"/>
    <lineage>
        <taxon>Eukaryota</taxon>
        <taxon>Viridiplantae</taxon>
        <taxon>Streptophyta</taxon>
        <taxon>Embryophyta</taxon>
        <taxon>Tracheophyta</taxon>
        <taxon>Spermatophyta</taxon>
        <taxon>Magnoliopsida</taxon>
        <taxon>eudicotyledons</taxon>
        <taxon>Gunneridae</taxon>
        <taxon>Pentapetalae</taxon>
        <taxon>rosids</taxon>
        <taxon>fabids</taxon>
        <taxon>Fabales</taxon>
        <taxon>Fabaceae</taxon>
        <taxon>Cercidoideae</taxon>
        <taxon>Cercideae</taxon>
        <taxon>Bauhiniinae</taxon>
        <taxon>Bauhinia</taxon>
    </lineage>
</organism>
<protein>
    <submittedName>
        <fullName evidence="1">Uncharacterized protein</fullName>
    </submittedName>
</protein>
<proteinExistence type="predicted"/>
<reference evidence="1 2" key="1">
    <citation type="journal article" date="2022" name="DNA Res.">
        <title>Chromosomal-level genome assembly of the orchid tree Bauhinia variegata (Leguminosae; Cercidoideae) supports the allotetraploid origin hypothesis of Bauhinia.</title>
        <authorList>
            <person name="Zhong Y."/>
            <person name="Chen Y."/>
            <person name="Zheng D."/>
            <person name="Pang J."/>
            <person name="Liu Y."/>
            <person name="Luo S."/>
            <person name="Meng S."/>
            <person name="Qian L."/>
            <person name="Wei D."/>
            <person name="Dai S."/>
            <person name="Zhou R."/>
        </authorList>
    </citation>
    <scope>NUCLEOTIDE SEQUENCE [LARGE SCALE GENOMIC DNA]</scope>
    <source>
        <strain evidence="1">BV-YZ2020</strain>
    </source>
</reference>
<accession>A0ACB9KHY9</accession>
<evidence type="ECO:0000313" key="2">
    <source>
        <dbReference type="Proteomes" id="UP000828941"/>
    </source>
</evidence>
<comment type="caution">
    <text evidence="1">The sequence shown here is derived from an EMBL/GenBank/DDBJ whole genome shotgun (WGS) entry which is preliminary data.</text>
</comment>
<sequence>MAVSVDVKLLIASCFTFWACAFPVMSRSLYEASVATTHEQWMAKHGRAYANDAEKEKRFQIFMQNLQYIESFNSAGNRSYKLGLNKFSDLTNEEFVAFYTRPFKVSSQTNSSKMASVKQLDLSDIPDSLDWRNKGAVTKIRNQERCGSCWAFATVAAVEGIVQITTGNLIQLSEQQLLDCATENHGCAGGLMDYGFEYVIKNNGIASETDYPYLGTSTGNCDSVKAAKHAARITGYVDVEGEEKLLQAVAMQPVSVRVAVGEEFSKYSEGIFSGSCGSQLNHEVTAIGYGTSEDGTKYWLMKNSWGEGWGENGYIRMQMNVGNEGLCRIAAHGSYPTITA</sequence>
<keyword evidence="2" id="KW-1185">Reference proteome</keyword>
<evidence type="ECO:0000313" key="1">
    <source>
        <dbReference type="EMBL" id="KAI4296804.1"/>
    </source>
</evidence>
<dbReference type="EMBL" id="CM039439">
    <property type="protein sequence ID" value="KAI4296804.1"/>
    <property type="molecule type" value="Genomic_DNA"/>
</dbReference>
<gene>
    <name evidence="1" type="ORF">L6164_036727</name>
</gene>